<feature type="transmembrane region" description="Helical" evidence="5">
    <location>
        <begin position="77"/>
        <end position="96"/>
    </location>
</feature>
<dbReference type="GO" id="GO:0022857">
    <property type="term" value="F:transmembrane transporter activity"/>
    <property type="evidence" value="ECO:0007669"/>
    <property type="project" value="InterPro"/>
</dbReference>
<dbReference type="Pfam" id="PF07690">
    <property type="entry name" value="MFS_1"/>
    <property type="match status" value="2"/>
</dbReference>
<accession>A0A4V2SNV4</accession>
<protein>
    <submittedName>
        <fullName evidence="7">Putative MFS family arabinose efflux permease</fullName>
    </submittedName>
</protein>
<dbReference type="InterPro" id="IPR020846">
    <property type="entry name" value="MFS_dom"/>
</dbReference>
<feature type="domain" description="Major facilitator superfamily (MFS) profile" evidence="6">
    <location>
        <begin position="2"/>
        <end position="379"/>
    </location>
</feature>
<gene>
    <name evidence="7" type="ORF">EV659_10968</name>
</gene>
<keyword evidence="1 5" id="KW-0812">Transmembrane</keyword>
<dbReference type="SUPFAM" id="SSF103473">
    <property type="entry name" value="MFS general substrate transporter"/>
    <property type="match status" value="1"/>
</dbReference>
<feature type="compositionally biased region" description="Acidic residues" evidence="4">
    <location>
        <begin position="406"/>
        <end position="415"/>
    </location>
</feature>
<evidence type="ECO:0000256" key="5">
    <source>
        <dbReference type="SAM" id="Phobius"/>
    </source>
</evidence>
<dbReference type="PANTHER" id="PTHR23521:SF3">
    <property type="entry name" value="MFS TRANSPORTER"/>
    <property type="match status" value="1"/>
</dbReference>
<evidence type="ECO:0000313" key="8">
    <source>
        <dbReference type="Proteomes" id="UP000295399"/>
    </source>
</evidence>
<comment type="caution">
    <text evidence="7">The sequence shown here is derived from an EMBL/GenBank/DDBJ whole genome shotgun (WGS) entry which is preliminary data.</text>
</comment>
<dbReference type="InterPro" id="IPR047200">
    <property type="entry name" value="MFS_YcaD-like"/>
</dbReference>
<evidence type="ECO:0000256" key="3">
    <source>
        <dbReference type="ARBA" id="ARBA00023136"/>
    </source>
</evidence>
<proteinExistence type="predicted"/>
<keyword evidence="3 5" id="KW-0472">Membrane</keyword>
<name>A0A4V2SNV4_RHOSA</name>
<feature type="transmembrane region" description="Helical" evidence="5">
    <location>
        <begin position="265"/>
        <end position="282"/>
    </location>
</feature>
<dbReference type="CDD" id="cd17477">
    <property type="entry name" value="MFS_YcaD_like"/>
    <property type="match status" value="1"/>
</dbReference>
<feature type="transmembrane region" description="Helical" evidence="5">
    <location>
        <begin position="158"/>
        <end position="177"/>
    </location>
</feature>
<evidence type="ECO:0000256" key="2">
    <source>
        <dbReference type="ARBA" id="ARBA00022989"/>
    </source>
</evidence>
<dbReference type="AlphaFoldDB" id="A0A4V2SNV4"/>
<evidence type="ECO:0000256" key="1">
    <source>
        <dbReference type="ARBA" id="ARBA00022692"/>
    </source>
</evidence>
<dbReference type="PANTHER" id="PTHR23521">
    <property type="entry name" value="TRANSPORTER MFS SUPERFAMILY"/>
    <property type="match status" value="1"/>
</dbReference>
<keyword evidence="8" id="KW-1185">Reference proteome</keyword>
<dbReference type="Proteomes" id="UP000295399">
    <property type="component" value="Unassembled WGS sequence"/>
</dbReference>
<dbReference type="InterPro" id="IPR036259">
    <property type="entry name" value="MFS_trans_sf"/>
</dbReference>
<feature type="transmembrane region" description="Helical" evidence="5">
    <location>
        <begin position="198"/>
        <end position="221"/>
    </location>
</feature>
<keyword evidence="2 5" id="KW-1133">Transmembrane helix</keyword>
<dbReference type="GO" id="GO:0005886">
    <property type="term" value="C:plasma membrane"/>
    <property type="evidence" value="ECO:0007669"/>
    <property type="project" value="TreeGrafter"/>
</dbReference>
<reference evidence="7 8" key="1">
    <citation type="submission" date="2019-03" db="EMBL/GenBank/DDBJ databases">
        <title>Genomic Encyclopedia of Type Strains, Phase IV (KMG-IV): sequencing the most valuable type-strain genomes for metagenomic binning, comparative biology and taxonomic classification.</title>
        <authorList>
            <person name="Goeker M."/>
        </authorList>
    </citation>
    <scope>NUCLEOTIDE SEQUENCE [LARGE SCALE GENOMIC DNA]</scope>
    <source>
        <strain evidence="7 8">DSM 2132</strain>
    </source>
</reference>
<dbReference type="Gene3D" id="1.20.1250.20">
    <property type="entry name" value="MFS general substrate transporter like domains"/>
    <property type="match status" value="2"/>
</dbReference>
<evidence type="ECO:0000313" key="7">
    <source>
        <dbReference type="EMBL" id="TCP32576.1"/>
    </source>
</evidence>
<dbReference type="EMBL" id="SLXO01000009">
    <property type="protein sequence ID" value="TCP32576.1"/>
    <property type="molecule type" value="Genomic_DNA"/>
</dbReference>
<organism evidence="7 8">
    <name type="scientific">Rhodothalassium salexigens DSM 2132</name>
    <dbReference type="NCBI Taxonomy" id="1188247"/>
    <lineage>
        <taxon>Bacteria</taxon>
        <taxon>Pseudomonadati</taxon>
        <taxon>Pseudomonadota</taxon>
        <taxon>Alphaproteobacteria</taxon>
        <taxon>Rhodothalassiales</taxon>
        <taxon>Rhodothalassiaceae</taxon>
        <taxon>Rhodothalassium</taxon>
    </lineage>
</organism>
<dbReference type="InParanoid" id="A0A4V2SNV4"/>
<feature type="transmembrane region" description="Helical" evidence="5">
    <location>
        <begin position="227"/>
        <end position="253"/>
    </location>
</feature>
<feature type="transmembrane region" description="Helical" evidence="5">
    <location>
        <begin position="102"/>
        <end position="119"/>
    </location>
</feature>
<feature type="transmembrane region" description="Helical" evidence="5">
    <location>
        <begin position="329"/>
        <end position="350"/>
    </location>
</feature>
<dbReference type="InterPro" id="IPR011701">
    <property type="entry name" value="MFS"/>
</dbReference>
<feature type="transmembrane region" description="Helical" evidence="5">
    <location>
        <begin position="131"/>
        <end position="152"/>
    </location>
</feature>
<sequence>MTRLLVSITALLLATAILLTGNGLQSVLLPVRGDLAGFSTVEIAALGSAYFAGILIGSLFVPFLVSSVGHVRTHSAMTALLCAVTLAYALLLHPWLWIALRVFYGVFLAGIYLVVESWLNERADNASRGSILSIYTIINLVMMAAGQLLINVYDPRGYELFILSALLVSLAAVPVALTRQITPVQRPHGGFKLATLTGLPRVSVIGALAGGITTGAFWGLAPVYAQAIGLGTGGVSLFLAITITGGALFQWPLGRLSDAIDRRRVIILCLVGAAVAGTFLRMGPATALIPTLAAVFAFGAFAFPLYPISAAHAIDWTDADGIVDTGTGILFLTGVGALTGPLLAATAIAFLDASALFLFTSLIHGLAAAAAVIMIATRAPIDDDEKVDFHLAPRTTPMAYELSPYGDDEAEDGDEGVGQGDAADAPDGAIRDRHAAE</sequence>
<dbReference type="FunCoup" id="A0A4V2SNV4">
    <property type="interactions" value="31"/>
</dbReference>
<evidence type="ECO:0000256" key="4">
    <source>
        <dbReference type="SAM" id="MobiDB-lite"/>
    </source>
</evidence>
<feature type="transmembrane region" description="Helical" evidence="5">
    <location>
        <begin position="47"/>
        <end position="65"/>
    </location>
</feature>
<evidence type="ECO:0000259" key="6">
    <source>
        <dbReference type="PROSITE" id="PS50850"/>
    </source>
</evidence>
<feature type="transmembrane region" description="Helical" evidence="5">
    <location>
        <begin position="288"/>
        <end position="308"/>
    </location>
</feature>
<dbReference type="RefSeq" id="WP_165878864.1">
    <property type="nucleotide sequence ID" value="NZ_JACIGF010000009.1"/>
</dbReference>
<feature type="region of interest" description="Disordered" evidence="4">
    <location>
        <begin position="398"/>
        <end position="437"/>
    </location>
</feature>
<dbReference type="PROSITE" id="PS50850">
    <property type="entry name" value="MFS"/>
    <property type="match status" value="1"/>
</dbReference>
<feature type="transmembrane region" description="Helical" evidence="5">
    <location>
        <begin position="356"/>
        <end position="376"/>
    </location>
</feature>